<comment type="similarity">
    <text evidence="1">Belongs to the asaB hydroxylase/desaturase family.</text>
</comment>
<evidence type="ECO:0000256" key="1">
    <source>
        <dbReference type="ARBA" id="ARBA00023604"/>
    </source>
</evidence>
<proteinExistence type="inferred from homology"/>
<evidence type="ECO:0000313" key="2">
    <source>
        <dbReference type="EMBL" id="PFH45737.1"/>
    </source>
</evidence>
<evidence type="ECO:0008006" key="4">
    <source>
        <dbReference type="Google" id="ProtNLM"/>
    </source>
</evidence>
<dbReference type="STRING" id="703135.A0A2A9NBV2"/>
<dbReference type="PANTHER" id="PTHR34598">
    <property type="entry name" value="BLL6449 PROTEIN"/>
    <property type="match status" value="1"/>
</dbReference>
<dbReference type="EMBL" id="KZ302301">
    <property type="protein sequence ID" value="PFH45737.1"/>
    <property type="molecule type" value="Genomic_DNA"/>
</dbReference>
<dbReference type="Proteomes" id="UP000242287">
    <property type="component" value="Unassembled WGS sequence"/>
</dbReference>
<evidence type="ECO:0000313" key="3">
    <source>
        <dbReference type="Proteomes" id="UP000242287"/>
    </source>
</evidence>
<dbReference type="AlphaFoldDB" id="A0A2A9NBV2"/>
<gene>
    <name evidence="2" type="ORF">AMATHDRAFT_158041</name>
</gene>
<dbReference type="OrthoDB" id="412788at2759"/>
<dbReference type="GO" id="GO:0016491">
    <property type="term" value="F:oxidoreductase activity"/>
    <property type="evidence" value="ECO:0007669"/>
    <property type="project" value="InterPro"/>
</dbReference>
<keyword evidence="3" id="KW-1185">Reference proteome</keyword>
<protein>
    <recommendedName>
        <fullName evidence="4">Methyltransferase</fullName>
    </recommendedName>
</protein>
<dbReference type="NCBIfam" id="NF041278">
    <property type="entry name" value="CmcJ_NvfI_EfuI"/>
    <property type="match status" value="1"/>
</dbReference>
<organism evidence="2 3">
    <name type="scientific">Amanita thiersii Skay4041</name>
    <dbReference type="NCBI Taxonomy" id="703135"/>
    <lineage>
        <taxon>Eukaryota</taxon>
        <taxon>Fungi</taxon>
        <taxon>Dikarya</taxon>
        <taxon>Basidiomycota</taxon>
        <taxon>Agaricomycotina</taxon>
        <taxon>Agaricomycetes</taxon>
        <taxon>Agaricomycetidae</taxon>
        <taxon>Agaricales</taxon>
        <taxon>Pluteineae</taxon>
        <taxon>Amanitaceae</taxon>
        <taxon>Amanita</taxon>
    </lineage>
</organism>
<dbReference type="InterPro" id="IPR044053">
    <property type="entry name" value="AsaB-like"/>
</dbReference>
<name>A0A2A9NBV2_9AGAR</name>
<reference evidence="2 3" key="1">
    <citation type="submission" date="2014-02" db="EMBL/GenBank/DDBJ databases">
        <title>Transposable element dynamics among asymbiotic and ectomycorrhizal Amanita fungi.</title>
        <authorList>
            <consortium name="DOE Joint Genome Institute"/>
            <person name="Hess J."/>
            <person name="Skrede I."/>
            <person name="Wolfe B."/>
            <person name="LaButti K."/>
            <person name="Ohm R.A."/>
            <person name="Grigoriev I.V."/>
            <person name="Pringle A."/>
        </authorList>
    </citation>
    <scope>NUCLEOTIDE SEQUENCE [LARGE SCALE GENOMIC DNA]</scope>
    <source>
        <strain evidence="2 3">SKay4041</strain>
    </source>
</reference>
<sequence length="279" mass="32199">MTRSNSNPSLVTSSLIFCIEPDNGEPAKLNMTSDPITKQRERNWTTEQREIYIEDISQKKDTVTLDTAGFQFFTSPTKHVSFDDDADIQRGYYPECIELIKEMTGASRVVLFNHTVRRRRPNQEIDVPAPVNQAHADQTTLSSITHVSRYCPENEVPELLKRHFQIINLWRPIINPAFDWPLGLCDYRSVDPHRDVFPCALFYPGYESETYLVKYSPEHKWKYVRGMKPEDFVLIKCFDSIQDGSVAVFTPHAAFKDPTTPEDAPSRESIEVRALVFYD</sequence>
<accession>A0A2A9NBV2</accession>
<dbReference type="PANTHER" id="PTHR34598:SF3">
    <property type="entry name" value="OXIDOREDUCTASE AN1597"/>
    <property type="match status" value="1"/>
</dbReference>